<evidence type="ECO:0000313" key="2">
    <source>
        <dbReference type="Proteomes" id="UP000076603"/>
    </source>
</evidence>
<gene>
    <name evidence="1" type="ORF">CLMAG_07070</name>
</gene>
<dbReference type="InterPro" id="IPR014199">
    <property type="entry name" value="Spore_YtxC"/>
</dbReference>
<name>A0A161XGD5_9CLOT</name>
<dbReference type="NCBIfam" id="TIGR02834">
    <property type="entry name" value="spo_ytxC"/>
    <property type="match status" value="1"/>
</dbReference>
<dbReference type="RefSeq" id="WP_066617953.1">
    <property type="nucleotide sequence ID" value="NZ_FQXL01000040.1"/>
</dbReference>
<protein>
    <submittedName>
        <fullName evidence="1">YtxC-like family protein</fullName>
    </submittedName>
</protein>
<evidence type="ECO:0000313" key="1">
    <source>
        <dbReference type="EMBL" id="KZL93656.1"/>
    </source>
</evidence>
<dbReference type="EMBL" id="LWAE01000001">
    <property type="protein sequence ID" value="KZL93656.1"/>
    <property type="molecule type" value="Genomic_DNA"/>
</dbReference>
<dbReference type="PATRIC" id="fig|1121326.3.peg.661"/>
<dbReference type="AlphaFoldDB" id="A0A161XGD5"/>
<reference evidence="1 2" key="1">
    <citation type="submission" date="2016-04" db="EMBL/GenBank/DDBJ databases">
        <title>Genome sequence of Clostridium magnum DSM 2767.</title>
        <authorList>
            <person name="Poehlein A."/>
            <person name="Uhlig R."/>
            <person name="Fischer R."/>
            <person name="Bahl H."/>
            <person name="Daniel R."/>
        </authorList>
    </citation>
    <scope>NUCLEOTIDE SEQUENCE [LARGE SCALE GENOMIC DNA]</scope>
    <source>
        <strain evidence="1 2">DSM 2767</strain>
    </source>
</reference>
<dbReference type="STRING" id="1121326.CLMAG_07070"/>
<dbReference type="OrthoDB" id="2986513at2"/>
<comment type="caution">
    <text evidence="1">The sequence shown here is derived from an EMBL/GenBank/DDBJ whole genome shotgun (WGS) entry which is preliminary data.</text>
</comment>
<dbReference type="Proteomes" id="UP000076603">
    <property type="component" value="Unassembled WGS sequence"/>
</dbReference>
<organism evidence="1 2">
    <name type="scientific">Clostridium magnum DSM 2767</name>
    <dbReference type="NCBI Taxonomy" id="1121326"/>
    <lineage>
        <taxon>Bacteria</taxon>
        <taxon>Bacillati</taxon>
        <taxon>Bacillota</taxon>
        <taxon>Clostridia</taxon>
        <taxon>Eubacteriales</taxon>
        <taxon>Clostridiaceae</taxon>
        <taxon>Clostridium</taxon>
    </lineage>
</organism>
<dbReference type="Pfam" id="PF08812">
    <property type="entry name" value="YtxC"/>
    <property type="match status" value="1"/>
</dbReference>
<proteinExistence type="predicted"/>
<keyword evidence="2" id="KW-1185">Reference proteome</keyword>
<accession>A0A161XGD5</accession>
<sequence>MLLLTVVYSGNREDIIDGINKVKECFKSRNKVIGISESIESNTHFVKIFCEEEIDDRLRNIFNINVANILYNVVIDEFYNKDMMQFLSDTYFFLKYDEIKEIRDSSLQLLKSEGSIIDESSVYCINKKNQIIDKIAQCIDENRKININGFMTFRMKELRDDLEAIIDKIVEKYMVEKEYNEFIKLLKYFVEIQDSKIDLMNIEISSDGKYIIRDKNGEDITERLFNELNDLRYRENTNDEDILISVLITNSPEKVVIHCAENCRNEELIDTVKKVFTDRVEFCNDCKSCKEIKGNLYRV</sequence>